<evidence type="ECO:0000256" key="2">
    <source>
        <dbReference type="SAM" id="Phobius"/>
    </source>
</evidence>
<dbReference type="Pfam" id="PF13727">
    <property type="entry name" value="CoA_binding_3"/>
    <property type="match status" value="1"/>
</dbReference>
<evidence type="ECO:0000256" key="1">
    <source>
        <dbReference type="ARBA" id="ARBA00007430"/>
    </source>
</evidence>
<evidence type="ECO:0000259" key="3">
    <source>
        <dbReference type="Pfam" id="PF02719"/>
    </source>
</evidence>
<name>A0A7Y9QVQ7_9BURK</name>
<accession>A0A7Y9QVQ7</accession>
<proteinExistence type="inferred from homology"/>
<dbReference type="AlphaFoldDB" id="A0A7Y9QVQ7"/>
<dbReference type="PANTHER" id="PTHR43318:SF1">
    <property type="entry name" value="POLYSACCHARIDE BIOSYNTHESIS PROTEIN EPSC-RELATED"/>
    <property type="match status" value="1"/>
</dbReference>
<evidence type="ECO:0000313" key="4">
    <source>
        <dbReference type="EMBL" id="NYG32335.1"/>
    </source>
</evidence>
<keyword evidence="2" id="KW-1133">Transmembrane helix</keyword>
<protein>
    <submittedName>
        <fullName evidence="4">FlaA1/EpsC-like NDP-sugar epimerase</fullName>
    </submittedName>
</protein>
<organism evidence="4 5">
    <name type="scientific">Sphaerotilus montanus</name>
    <dbReference type="NCBI Taxonomy" id="522889"/>
    <lineage>
        <taxon>Bacteria</taxon>
        <taxon>Pseudomonadati</taxon>
        <taxon>Pseudomonadota</taxon>
        <taxon>Betaproteobacteria</taxon>
        <taxon>Burkholderiales</taxon>
        <taxon>Sphaerotilaceae</taxon>
        <taxon>Sphaerotilus</taxon>
    </lineage>
</organism>
<dbReference type="SUPFAM" id="SSF51735">
    <property type="entry name" value="NAD(P)-binding Rossmann-fold domains"/>
    <property type="match status" value="2"/>
</dbReference>
<dbReference type="InterPro" id="IPR003869">
    <property type="entry name" value="Polysac_CapD-like"/>
</dbReference>
<gene>
    <name evidence="4" type="ORF">BDD16_001321</name>
</gene>
<dbReference type="InterPro" id="IPR036291">
    <property type="entry name" value="NAD(P)-bd_dom_sf"/>
</dbReference>
<dbReference type="Gene3D" id="3.40.50.720">
    <property type="entry name" value="NAD(P)-binding Rossmann-like Domain"/>
    <property type="match status" value="2"/>
</dbReference>
<keyword evidence="5" id="KW-1185">Reference proteome</keyword>
<feature type="transmembrane region" description="Helical" evidence="2">
    <location>
        <begin position="92"/>
        <end position="111"/>
    </location>
</feature>
<keyword evidence="2" id="KW-0812">Transmembrane</keyword>
<feature type="transmembrane region" description="Helical" evidence="2">
    <location>
        <begin position="117"/>
        <end position="136"/>
    </location>
</feature>
<dbReference type="RefSeq" id="WP_179633238.1">
    <property type="nucleotide sequence ID" value="NZ_JACCFH010000001.1"/>
</dbReference>
<dbReference type="Proteomes" id="UP000518288">
    <property type="component" value="Unassembled WGS sequence"/>
</dbReference>
<dbReference type="CDD" id="cd05237">
    <property type="entry name" value="UDP_invert_4-6DH_SDR_e"/>
    <property type="match status" value="1"/>
</dbReference>
<dbReference type="InterPro" id="IPR051203">
    <property type="entry name" value="Polysaccharide_Synthase-Rel"/>
</dbReference>
<sequence length="631" mass="68580">MTWHHLDTLLTRIRPHRESLALVIDALMIAACWNITYLFRLGFERWQNARPDYDGWVLIGVIAVYLSVFVLLKVPKGMWRFSGFGEIQRLTIACGIAGMVTAVGVLMAQLVQVPRAVLGLHPVISLMGLAMVRIGYRMLYEHMRGRISGSMHETRRALVMGAGDAAKLLIAGIQHHGWVVVGLLDDDARKHGARIGNVPVLGPLDSAARWAEVHGITHVIVAMPSAAPERRRRALDLAAATGLPVVTVPTAAELHDGQAVAQVREIEPEDLLGRAPVQLDEGGISECLSGKVVLITGAGGSIGSELCRQVARYGPRRLVLYELSEFALYRIEQELTEAFPHIPLVRLVGDVRDPEHLRVTFAQARPQVVFHAAAYKHVPLMEDDNAFAAVRNNTLGTWRAASAAAAAGAERFVLISTDKAVNPTNVMGATKRAAEMVISQLAAQVAAAGGRTRFMAVRFGNVLGSSGSVIPKFKAQIARGGPVTVTHPDITRFFMTIPEAARLVVQAAAIGEGGQVFVLDMGEPVRIVDLARDLIRLSGHTLAEIPIAFSGLRPGEKLYEELLADADATLPTRFERLRIARLDDRGQDVQTLLDWAAARSTAPDDEVRERLAQLVGEYRPARPAGPLTPDR</sequence>
<evidence type="ECO:0000313" key="5">
    <source>
        <dbReference type="Proteomes" id="UP000518288"/>
    </source>
</evidence>
<comment type="caution">
    <text evidence="4">The sequence shown here is derived from an EMBL/GenBank/DDBJ whole genome shotgun (WGS) entry which is preliminary data.</text>
</comment>
<feature type="transmembrane region" description="Helical" evidence="2">
    <location>
        <begin position="20"/>
        <end position="43"/>
    </location>
</feature>
<feature type="transmembrane region" description="Helical" evidence="2">
    <location>
        <begin position="55"/>
        <end position="72"/>
    </location>
</feature>
<reference evidence="4 5" key="1">
    <citation type="submission" date="2020-07" db="EMBL/GenBank/DDBJ databases">
        <title>Genomic Encyclopedia of Archaeal and Bacterial Type Strains, Phase II (KMG-II): from individual species to whole genera.</title>
        <authorList>
            <person name="Goeker M."/>
        </authorList>
    </citation>
    <scope>NUCLEOTIDE SEQUENCE [LARGE SCALE GENOMIC DNA]</scope>
    <source>
        <strain evidence="4 5">DSM 21226</strain>
    </source>
</reference>
<keyword evidence="2" id="KW-0472">Membrane</keyword>
<dbReference type="Pfam" id="PF02719">
    <property type="entry name" value="Polysacc_synt_2"/>
    <property type="match status" value="1"/>
</dbReference>
<comment type="similarity">
    <text evidence="1">Belongs to the polysaccharide synthase family.</text>
</comment>
<dbReference type="EMBL" id="JACCFH010000001">
    <property type="protein sequence ID" value="NYG32335.1"/>
    <property type="molecule type" value="Genomic_DNA"/>
</dbReference>
<feature type="domain" description="Polysaccharide biosynthesis protein CapD-like" evidence="3">
    <location>
        <begin position="293"/>
        <end position="579"/>
    </location>
</feature>
<dbReference type="PANTHER" id="PTHR43318">
    <property type="entry name" value="UDP-N-ACETYLGLUCOSAMINE 4,6-DEHYDRATASE"/>
    <property type="match status" value="1"/>
</dbReference>